<evidence type="ECO:0000256" key="5">
    <source>
        <dbReference type="PIRSR" id="PIRSR000238-1"/>
    </source>
</evidence>
<dbReference type="EC" id="1.8.1.9" evidence="7"/>
<feature type="domain" description="FAD/NAD(P)-binding" evidence="8">
    <location>
        <begin position="231"/>
        <end position="517"/>
    </location>
</feature>
<feature type="binding site" evidence="5">
    <location>
        <begin position="232"/>
        <end position="247"/>
    </location>
    <ligand>
        <name>FAD</name>
        <dbReference type="ChEBI" id="CHEBI:57692"/>
    </ligand>
</feature>
<evidence type="ECO:0000259" key="8">
    <source>
        <dbReference type="Pfam" id="PF07992"/>
    </source>
</evidence>
<dbReference type="GO" id="GO:0004791">
    <property type="term" value="F:thioredoxin-disulfide reductase (NADPH) activity"/>
    <property type="evidence" value="ECO:0007669"/>
    <property type="project" value="UniProtKB-UniRule"/>
</dbReference>
<dbReference type="PRINTS" id="PR00469">
    <property type="entry name" value="PNDRDTASEII"/>
</dbReference>
<evidence type="ECO:0000256" key="4">
    <source>
        <dbReference type="ARBA" id="ARBA00023002"/>
    </source>
</evidence>
<dbReference type="Gene3D" id="3.50.50.60">
    <property type="entry name" value="FAD/NAD(P)-binding domain"/>
    <property type="match status" value="2"/>
</dbReference>
<dbReference type="InterPro" id="IPR036188">
    <property type="entry name" value="FAD/NAD-bd_sf"/>
</dbReference>
<dbReference type="SUPFAM" id="SSF51905">
    <property type="entry name" value="FAD/NAD(P)-binding domain"/>
    <property type="match status" value="1"/>
</dbReference>
<evidence type="ECO:0000256" key="6">
    <source>
        <dbReference type="PIRSR" id="PIRSR000238-2"/>
    </source>
</evidence>
<dbReference type="NCBIfam" id="TIGR01292">
    <property type="entry name" value="TRX_reduct"/>
    <property type="match status" value="1"/>
</dbReference>
<keyword evidence="5" id="KW-0520">NAD</keyword>
<keyword evidence="6" id="KW-1015">Disulfide bond</keyword>
<dbReference type="GO" id="GO:0005737">
    <property type="term" value="C:cytoplasm"/>
    <property type="evidence" value="ECO:0007669"/>
    <property type="project" value="InterPro"/>
</dbReference>
<dbReference type="Pfam" id="PF13192">
    <property type="entry name" value="Thioredoxin_3"/>
    <property type="match status" value="1"/>
</dbReference>
<protein>
    <recommendedName>
        <fullName evidence="7">Thioredoxin reductase</fullName>
        <ecNumber evidence="7">1.8.1.9</ecNumber>
    </recommendedName>
</protein>
<comment type="similarity">
    <text evidence="1 7">Belongs to the class-II pyridine nucleotide-disulfide oxidoreductase family.</text>
</comment>
<proteinExistence type="inferred from homology"/>
<dbReference type="InterPro" id="IPR005982">
    <property type="entry name" value="Thioredox_Rdtase"/>
</dbReference>
<dbReference type="Proteomes" id="UP000245125">
    <property type="component" value="Unassembled WGS sequence"/>
</dbReference>
<dbReference type="InterPro" id="IPR012081">
    <property type="entry name" value="Alkyl_hydroperoxide_Rdtase_suF"/>
</dbReference>
<evidence type="ECO:0000313" key="10">
    <source>
        <dbReference type="EMBL" id="SPP99978.1"/>
    </source>
</evidence>
<gene>
    <name evidence="10" type="ORF">NBG4_140038</name>
</gene>
<dbReference type="GO" id="GO:0019430">
    <property type="term" value="P:removal of superoxide radicals"/>
    <property type="evidence" value="ECO:0007669"/>
    <property type="project" value="UniProtKB-UniRule"/>
</dbReference>
<dbReference type="EMBL" id="OUUY01000046">
    <property type="protein sequence ID" value="SPP99978.1"/>
    <property type="molecule type" value="Genomic_DNA"/>
</dbReference>
<sequence length="538" mass="58975">MKQKKQLLIPEESRKVLRREFAQLIDDVKIILFTDDKDNKPFNEYSVNLLSELAETTAKIKPVFEKITEDTTQKYGVSRTPTILVQPDKYNIRFTGAPAGEETRTLLLSIIMASTGSTIFSEQSNERLADLRDKRAIKVFVSPTCPYCPQQAALAISAAIRKPDLVSAEMIEIYENRDLASQYGAVSVPQTFVNDQLVAPGLQPEEVFVEEVITAAPVQVKETELHEGTEKDVVIIGAGPAGLTAAIYTERSGLKSIVIEKANIGGQVAVTPVVENYPAFTRIAGKTLMDMMAQQAINYTDIHDGEEVLDIMKKDDVFEVITNKARYSAKAVLIAAGVESKKLDVPGEKQYQGRGVSYCAACDGYFFKDGKKVIVVGGGNTAATEALYLKNIGVDVTVVHRRDKLRAEQILQQSLADNRIPIIWNSIVNEIKGEKLVTHVVLENLTNKSVSTLNVDGVFIAIGYVPNNELANKLGVDTDEEGYVKVDHAHRTNVPGIYAAGDITGGFKQIVTAVGQGAAAAMSIFEDISHPYWINEKH</sequence>
<feature type="binding site" evidence="5">
    <location>
        <begin position="372"/>
        <end position="386"/>
    </location>
    <ligand>
        <name>NAD(+)</name>
        <dbReference type="ChEBI" id="CHEBI:57540"/>
    </ligand>
</feature>
<comment type="catalytic activity">
    <reaction evidence="7">
        <text>[thioredoxin]-dithiol + NADP(+) = [thioredoxin]-disulfide + NADPH + H(+)</text>
        <dbReference type="Rhea" id="RHEA:20345"/>
        <dbReference type="Rhea" id="RHEA-COMP:10698"/>
        <dbReference type="Rhea" id="RHEA-COMP:10700"/>
        <dbReference type="ChEBI" id="CHEBI:15378"/>
        <dbReference type="ChEBI" id="CHEBI:29950"/>
        <dbReference type="ChEBI" id="CHEBI:50058"/>
        <dbReference type="ChEBI" id="CHEBI:57783"/>
        <dbReference type="ChEBI" id="CHEBI:58349"/>
        <dbReference type="EC" id="1.8.1.9"/>
    </reaction>
</comment>
<evidence type="ECO:0000313" key="11">
    <source>
        <dbReference type="Proteomes" id="UP000245125"/>
    </source>
</evidence>
<keyword evidence="5 7" id="KW-0274">FAD</keyword>
<dbReference type="PROSITE" id="PS51354">
    <property type="entry name" value="GLUTAREDOXIN_2"/>
    <property type="match status" value="1"/>
</dbReference>
<comment type="subunit">
    <text evidence="2 7">Homodimer.</text>
</comment>
<keyword evidence="6 7" id="KW-0676">Redox-active center</keyword>
<evidence type="ECO:0000256" key="3">
    <source>
        <dbReference type="ARBA" id="ARBA00022630"/>
    </source>
</evidence>
<evidence type="ECO:0000259" key="9">
    <source>
        <dbReference type="Pfam" id="PF13192"/>
    </source>
</evidence>
<keyword evidence="3 7" id="KW-0285">Flavoprotein</keyword>
<dbReference type="GO" id="GO:0050660">
    <property type="term" value="F:flavin adenine dinucleotide binding"/>
    <property type="evidence" value="ECO:0007669"/>
    <property type="project" value="InterPro"/>
</dbReference>
<evidence type="ECO:0000256" key="2">
    <source>
        <dbReference type="ARBA" id="ARBA00011738"/>
    </source>
</evidence>
<dbReference type="Gene3D" id="3.40.30.10">
    <property type="entry name" value="Glutaredoxin"/>
    <property type="match status" value="2"/>
</dbReference>
<feature type="binding site" evidence="5">
    <location>
        <begin position="492"/>
        <end position="502"/>
    </location>
    <ligand>
        <name>FAD</name>
        <dbReference type="ChEBI" id="CHEBI:57692"/>
    </ligand>
</feature>
<keyword evidence="4 7" id="KW-0560">Oxidoreductase</keyword>
<dbReference type="PANTHER" id="PTHR48105">
    <property type="entry name" value="THIOREDOXIN REDUCTASE 1-RELATED-RELATED"/>
    <property type="match status" value="1"/>
</dbReference>
<dbReference type="InterPro" id="IPR036249">
    <property type="entry name" value="Thioredoxin-like_sf"/>
</dbReference>
<dbReference type="SUPFAM" id="SSF52833">
    <property type="entry name" value="Thioredoxin-like"/>
    <property type="match status" value="2"/>
</dbReference>
<dbReference type="AlphaFoldDB" id="A0A2U3QEY8"/>
<dbReference type="InterPro" id="IPR023753">
    <property type="entry name" value="FAD/NAD-binding_dom"/>
</dbReference>
<dbReference type="PRINTS" id="PR00368">
    <property type="entry name" value="FADPNR"/>
</dbReference>
<dbReference type="CDD" id="cd02973">
    <property type="entry name" value="TRX_GRX_like"/>
    <property type="match status" value="1"/>
</dbReference>
<comment type="cofactor">
    <cofactor evidence="5">
        <name>FAD</name>
        <dbReference type="ChEBI" id="CHEBI:57692"/>
    </cofactor>
    <text evidence="5">Binds 1 FAD per subunit.</text>
</comment>
<name>A0A2U3QEY8_9BACT</name>
<dbReference type="GO" id="GO:0102039">
    <property type="term" value="F:NADH-dependent peroxiredoxin activity"/>
    <property type="evidence" value="ECO:0007669"/>
    <property type="project" value="InterPro"/>
</dbReference>
<evidence type="ECO:0000256" key="1">
    <source>
        <dbReference type="ARBA" id="ARBA00009333"/>
    </source>
</evidence>
<feature type="domain" description="Thioredoxin-like fold" evidence="9">
    <location>
        <begin position="136"/>
        <end position="213"/>
    </location>
</feature>
<dbReference type="InterPro" id="IPR012336">
    <property type="entry name" value="Thioredoxin-like_fold"/>
</dbReference>
<accession>A0A2U3QEY8</accession>
<organism evidence="10 11">
    <name type="scientific">Candidatus Sulfobium mesophilum</name>
    <dbReference type="NCBI Taxonomy" id="2016548"/>
    <lineage>
        <taxon>Bacteria</taxon>
        <taxon>Pseudomonadati</taxon>
        <taxon>Nitrospirota</taxon>
        <taxon>Nitrospiria</taxon>
        <taxon>Nitrospirales</taxon>
        <taxon>Nitrospiraceae</taxon>
        <taxon>Candidatus Sulfobium</taxon>
    </lineage>
</organism>
<dbReference type="InterPro" id="IPR050097">
    <property type="entry name" value="Ferredoxin-NADP_redctase_2"/>
</dbReference>
<dbReference type="GO" id="GO:0051287">
    <property type="term" value="F:NAD binding"/>
    <property type="evidence" value="ECO:0007669"/>
    <property type="project" value="InterPro"/>
</dbReference>
<feature type="disulfide bond" description="Redox-active" evidence="6">
    <location>
        <begin position="359"/>
        <end position="362"/>
    </location>
</feature>
<evidence type="ECO:0000256" key="7">
    <source>
        <dbReference type="RuleBase" id="RU003880"/>
    </source>
</evidence>
<dbReference type="Pfam" id="PF07992">
    <property type="entry name" value="Pyr_redox_2"/>
    <property type="match status" value="1"/>
</dbReference>
<keyword evidence="11" id="KW-1185">Reference proteome</keyword>
<reference evidence="11" key="1">
    <citation type="submission" date="2018-03" db="EMBL/GenBank/DDBJ databases">
        <authorList>
            <person name="Zecchin S."/>
        </authorList>
    </citation>
    <scope>NUCLEOTIDE SEQUENCE [LARGE SCALE GENOMIC DNA]</scope>
</reference>
<keyword evidence="5" id="KW-0521">NADP</keyword>
<dbReference type="PIRSF" id="PIRSF000238">
    <property type="entry name" value="AhpF"/>
    <property type="match status" value="1"/>
</dbReference>